<evidence type="ECO:0000313" key="2">
    <source>
        <dbReference type="Proteomes" id="UP000295632"/>
    </source>
</evidence>
<proteinExistence type="predicted"/>
<reference evidence="1 2" key="1">
    <citation type="submission" date="2019-03" db="EMBL/GenBank/DDBJ databases">
        <title>Genomic Encyclopedia of Type Strains, Phase IV (KMG-IV): sequencing the most valuable type-strain genomes for metagenomic binning, comparative biology and taxonomic classification.</title>
        <authorList>
            <person name="Goeker M."/>
        </authorList>
    </citation>
    <scope>NUCLEOTIDE SEQUENCE [LARGE SCALE GENOMIC DNA]</scope>
    <source>
        <strain evidence="1 2">DSM 28697</strain>
    </source>
</reference>
<protein>
    <submittedName>
        <fullName evidence="1">Uncharacterized protein</fullName>
    </submittedName>
</protein>
<dbReference type="AlphaFoldDB" id="A0A4R6U5E5"/>
<sequence length="161" mass="18460">MKRRAEHPQTGKWFFHFSRLEISVPQFQRAAAGQRKAERRCTEAQVRTSSGREMVLHISLARGFLRRSFYGAQLAKKSGAPCASIRIIPKPRNGSPISRFGDVFCIKEPCHIPCSLDNASPQPYLHLILNHFRTFEWSSATQESQALMTLYSKVEPERRPF</sequence>
<comment type="caution">
    <text evidence="1">The sequence shown here is derived from an EMBL/GenBank/DDBJ whole genome shotgun (WGS) entry which is preliminary data.</text>
</comment>
<gene>
    <name evidence="1" type="ORF">EV213_10762</name>
</gene>
<dbReference type="Proteomes" id="UP000295632">
    <property type="component" value="Unassembled WGS sequence"/>
</dbReference>
<keyword evidence="2" id="KW-1185">Reference proteome</keyword>
<name>A0A4R6U5E5_9BACI</name>
<accession>A0A4R6U5E5</accession>
<organism evidence="1 2">
    <name type="scientific">Aureibacillus halotolerans</name>
    <dbReference type="NCBI Taxonomy" id="1508390"/>
    <lineage>
        <taxon>Bacteria</taxon>
        <taxon>Bacillati</taxon>
        <taxon>Bacillota</taxon>
        <taxon>Bacilli</taxon>
        <taxon>Bacillales</taxon>
        <taxon>Bacillaceae</taxon>
        <taxon>Aureibacillus</taxon>
    </lineage>
</organism>
<evidence type="ECO:0000313" key="1">
    <source>
        <dbReference type="EMBL" id="TDQ39695.1"/>
    </source>
</evidence>
<dbReference type="EMBL" id="SNYJ01000007">
    <property type="protein sequence ID" value="TDQ39695.1"/>
    <property type="molecule type" value="Genomic_DNA"/>
</dbReference>